<feature type="domain" description="HTH tetR-type" evidence="3">
    <location>
        <begin position="29"/>
        <end position="71"/>
    </location>
</feature>
<dbReference type="SUPFAM" id="SSF46689">
    <property type="entry name" value="Homeodomain-like"/>
    <property type="match status" value="1"/>
</dbReference>
<dbReference type="Gene3D" id="1.10.357.10">
    <property type="entry name" value="Tetracycline Repressor, domain 2"/>
    <property type="match status" value="1"/>
</dbReference>
<protein>
    <submittedName>
        <fullName evidence="5">Regulatory protein, tetR family</fullName>
    </submittedName>
</protein>
<evidence type="ECO:0000256" key="2">
    <source>
        <dbReference type="SAM" id="MobiDB-lite"/>
    </source>
</evidence>
<feature type="domain" description="Tetracyclin repressor-like C-terminal group 31" evidence="4">
    <location>
        <begin position="101"/>
        <end position="191"/>
    </location>
</feature>
<reference evidence="5 6" key="1">
    <citation type="submission" date="2016-10" db="EMBL/GenBank/DDBJ databases">
        <authorList>
            <person name="de Groot N.N."/>
        </authorList>
    </citation>
    <scope>NUCLEOTIDE SEQUENCE [LARGE SCALE GENOMIC DNA]</scope>
    <source>
        <strain evidence="5 6">DSM 20117</strain>
    </source>
</reference>
<accession>A0A1H0ZXV1</accession>
<dbReference type="GO" id="GO:0003677">
    <property type="term" value="F:DNA binding"/>
    <property type="evidence" value="ECO:0007669"/>
    <property type="project" value="UniProtKB-KW"/>
</dbReference>
<organism evidence="5 6">
    <name type="scientific">Crystallibacter crystallopoietes</name>
    <dbReference type="NCBI Taxonomy" id="37928"/>
    <lineage>
        <taxon>Bacteria</taxon>
        <taxon>Bacillati</taxon>
        <taxon>Actinomycetota</taxon>
        <taxon>Actinomycetes</taxon>
        <taxon>Micrococcales</taxon>
        <taxon>Micrococcaceae</taxon>
        <taxon>Crystallibacter</taxon>
    </lineage>
</organism>
<keyword evidence="1" id="KW-0238">DNA-binding</keyword>
<dbReference type="Pfam" id="PF00440">
    <property type="entry name" value="TetR_N"/>
    <property type="match status" value="1"/>
</dbReference>
<proteinExistence type="predicted"/>
<sequence length="220" mass="24185">MEAALPQVHHSPATSAHDDKAQRRTLMTEATTEIIAHEGLRALTHRAVDAHLNLPTGSTSYYFRTKDELLAGALEYLRERSVADFENANLEAPRTVEEGMDIEHVATRIAQYLDIQLTTRPHHIKARVALALELSEREDFRGTISDALFSQSRALELFEALGSTEPAKLASGFTALIEGLAFRSLLEGNSSLVPGSRRVDVFHEAIASYLLGVGDPEPLD</sequence>
<gene>
    <name evidence="5" type="ORF">SAMN04489742_0632</name>
</gene>
<dbReference type="InterPro" id="IPR009057">
    <property type="entry name" value="Homeodomain-like_sf"/>
</dbReference>
<dbReference type="InterPro" id="IPR001647">
    <property type="entry name" value="HTH_TetR"/>
</dbReference>
<keyword evidence="6" id="KW-1185">Reference proteome</keyword>
<name>A0A1H0ZXV1_9MICC</name>
<evidence type="ECO:0000313" key="5">
    <source>
        <dbReference type="EMBL" id="SDQ32267.1"/>
    </source>
</evidence>
<dbReference type="Pfam" id="PF17940">
    <property type="entry name" value="TetR_C_31"/>
    <property type="match status" value="1"/>
</dbReference>
<dbReference type="RefSeq" id="WP_158300466.1">
    <property type="nucleotide sequence ID" value="NZ_CP018863.1"/>
</dbReference>
<evidence type="ECO:0000256" key="1">
    <source>
        <dbReference type="ARBA" id="ARBA00023125"/>
    </source>
</evidence>
<dbReference type="STRING" id="37928.SAMN04489742_0632"/>
<dbReference type="InterPro" id="IPR041583">
    <property type="entry name" value="TetR_C_31"/>
</dbReference>
<evidence type="ECO:0000313" key="6">
    <source>
        <dbReference type="Proteomes" id="UP000181917"/>
    </source>
</evidence>
<dbReference type="AlphaFoldDB" id="A0A1H0ZXV1"/>
<evidence type="ECO:0000259" key="4">
    <source>
        <dbReference type="Pfam" id="PF17940"/>
    </source>
</evidence>
<evidence type="ECO:0000259" key="3">
    <source>
        <dbReference type="Pfam" id="PF00440"/>
    </source>
</evidence>
<feature type="region of interest" description="Disordered" evidence="2">
    <location>
        <begin position="1"/>
        <end position="22"/>
    </location>
</feature>
<dbReference type="Proteomes" id="UP000181917">
    <property type="component" value="Unassembled WGS sequence"/>
</dbReference>
<dbReference type="EMBL" id="FNKH01000002">
    <property type="protein sequence ID" value="SDQ32267.1"/>
    <property type="molecule type" value="Genomic_DNA"/>
</dbReference>